<organism evidence="1 2">
    <name type="scientific">Billgrantia montanilacus</name>
    <dbReference type="NCBI Taxonomy" id="2282305"/>
    <lineage>
        <taxon>Bacteria</taxon>
        <taxon>Pseudomonadati</taxon>
        <taxon>Pseudomonadota</taxon>
        <taxon>Gammaproteobacteria</taxon>
        <taxon>Oceanospirillales</taxon>
        <taxon>Halomonadaceae</taxon>
        <taxon>Billgrantia</taxon>
    </lineage>
</organism>
<dbReference type="OrthoDB" id="6167425at2"/>
<dbReference type="EMBL" id="QPII01000016">
    <property type="protein sequence ID" value="RCV87368.1"/>
    <property type="molecule type" value="Genomic_DNA"/>
</dbReference>
<sequence>MTTERSQLYYTCVFLHVSFQAIQNAVANKSMGKDTPCWLDAQMLKMLYDELQRCRWEASPFKDVSESLDTAIYHCGLLMAQCPAALNRQLCQHHLKAIMAPLQKASLLLSGDMRRMTANQPASPGQRLRHWLGW</sequence>
<dbReference type="AlphaFoldDB" id="A0A368TRX9"/>
<protein>
    <submittedName>
        <fullName evidence="1">Uncharacterized protein</fullName>
    </submittedName>
</protein>
<proteinExistence type="predicted"/>
<gene>
    <name evidence="1" type="ORF">DU505_17855</name>
</gene>
<keyword evidence="2" id="KW-1185">Reference proteome</keyword>
<evidence type="ECO:0000313" key="1">
    <source>
        <dbReference type="EMBL" id="RCV87368.1"/>
    </source>
</evidence>
<name>A0A368TRX9_9GAMM</name>
<accession>A0A368TRX9</accession>
<reference evidence="1 2" key="1">
    <citation type="submission" date="2018-07" db="EMBL/GenBank/DDBJ databases">
        <title>Halomonas montanilacus sp. nov., isolated from Lake Pengyan on Tibetan Plateau.</title>
        <authorList>
            <person name="Lu H."/>
            <person name="Xing P."/>
            <person name="Wu Q."/>
        </authorList>
    </citation>
    <scope>NUCLEOTIDE SEQUENCE [LARGE SCALE GENOMIC DNA]</scope>
    <source>
        <strain evidence="1 2">PYC7W</strain>
    </source>
</reference>
<evidence type="ECO:0000313" key="2">
    <source>
        <dbReference type="Proteomes" id="UP000252405"/>
    </source>
</evidence>
<dbReference type="Proteomes" id="UP000252405">
    <property type="component" value="Unassembled WGS sequence"/>
</dbReference>
<comment type="caution">
    <text evidence="1">The sequence shown here is derived from an EMBL/GenBank/DDBJ whole genome shotgun (WGS) entry which is preliminary data.</text>
</comment>